<evidence type="ECO:0000256" key="7">
    <source>
        <dbReference type="ARBA" id="ARBA00051722"/>
    </source>
</evidence>
<organism evidence="12 13">
    <name type="scientific">Adineta ricciae</name>
    <name type="common">Rotifer</name>
    <dbReference type="NCBI Taxonomy" id="249248"/>
    <lineage>
        <taxon>Eukaryota</taxon>
        <taxon>Metazoa</taxon>
        <taxon>Spiralia</taxon>
        <taxon>Gnathifera</taxon>
        <taxon>Rotifera</taxon>
        <taxon>Eurotatoria</taxon>
        <taxon>Bdelloidea</taxon>
        <taxon>Adinetida</taxon>
        <taxon>Adinetidae</taxon>
        <taxon>Adineta</taxon>
    </lineage>
</organism>
<dbReference type="GO" id="GO:0016020">
    <property type="term" value="C:membrane"/>
    <property type="evidence" value="ECO:0007669"/>
    <property type="project" value="UniProtKB-SubCell"/>
</dbReference>
<dbReference type="GO" id="GO:0004725">
    <property type="term" value="F:protein tyrosine phosphatase activity"/>
    <property type="evidence" value="ECO:0007669"/>
    <property type="project" value="UniProtKB-EC"/>
</dbReference>
<dbReference type="Proteomes" id="UP000663828">
    <property type="component" value="Unassembled WGS sequence"/>
</dbReference>
<evidence type="ECO:0000256" key="3">
    <source>
        <dbReference type="ARBA" id="ARBA00022801"/>
    </source>
</evidence>
<feature type="chain" id="PRO_5032890914" description="protein-tyrosine-phosphatase" evidence="9">
    <location>
        <begin position="23"/>
        <end position="1096"/>
    </location>
</feature>
<keyword evidence="6" id="KW-0325">Glycoprotein</keyword>
<keyword evidence="4" id="KW-0904">Protein phosphatase</keyword>
<evidence type="ECO:0000256" key="5">
    <source>
        <dbReference type="ARBA" id="ARBA00022989"/>
    </source>
</evidence>
<keyword evidence="2 8" id="KW-0812">Transmembrane</keyword>
<dbReference type="PRINTS" id="PR00700">
    <property type="entry name" value="PRTYPHPHTASE"/>
</dbReference>
<dbReference type="PROSITE" id="PS50056">
    <property type="entry name" value="TYR_PHOSPHATASE_2"/>
    <property type="match status" value="1"/>
</dbReference>
<dbReference type="SUPFAM" id="SSF52799">
    <property type="entry name" value="(Phosphotyrosine protein) phosphatases II"/>
    <property type="match status" value="1"/>
</dbReference>
<evidence type="ECO:0000313" key="13">
    <source>
        <dbReference type="Proteomes" id="UP000663828"/>
    </source>
</evidence>
<dbReference type="FunFam" id="3.90.190.10:FF:000102">
    <property type="entry name" value="Receptor-type tyrosine-protein phosphatase"/>
    <property type="match status" value="1"/>
</dbReference>
<feature type="domain" description="Tyrosine specific protein phosphatases" evidence="11">
    <location>
        <begin position="994"/>
        <end position="1069"/>
    </location>
</feature>
<dbReference type="PANTHER" id="PTHR46957:SF3">
    <property type="entry name" value="CYTOKINE RECEPTOR"/>
    <property type="match status" value="1"/>
</dbReference>
<dbReference type="InterPro" id="IPR029021">
    <property type="entry name" value="Prot-tyrosine_phosphatase-like"/>
</dbReference>
<keyword evidence="3" id="KW-0378">Hydrolase</keyword>
<dbReference type="Pfam" id="PF00102">
    <property type="entry name" value="Y_phosphatase"/>
    <property type="match status" value="1"/>
</dbReference>
<dbReference type="SMART" id="SM00194">
    <property type="entry name" value="PTPc"/>
    <property type="match status" value="1"/>
</dbReference>
<feature type="transmembrane region" description="Helical" evidence="8">
    <location>
        <begin position="722"/>
        <end position="746"/>
    </location>
</feature>
<evidence type="ECO:0000256" key="4">
    <source>
        <dbReference type="ARBA" id="ARBA00022912"/>
    </source>
</evidence>
<accession>A0A815VYI0</accession>
<keyword evidence="5 8" id="KW-1133">Transmembrane helix</keyword>
<proteinExistence type="predicted"/>
<dbReference type="SMART" id="SM00404">
    <property type="entry name" value="PTPc_motif"/>
    <property type="match status" value="1"/>
</dbReference>
<evidence type="ECO:0000256" key="2">
    <source>
        <dbReference type="ARBA" id="ARBA00022692"/>
    </source>
</evidence>
<dbReference type="PROSITE" id="PS50055">
    <property type="entry name" value="TYR_PHOSPHATASE_PTP"/>
    <property type="match status" value="1"/>
</dbReference>
<feature type="signal peptide" evidence="9">
    <location>
        <begin position="1"/>
        <end position="22"/>
    </location>
</feature>
<dbReference type="PROSITE" id="PS00383">
    <property type="entry name" value="TYR_PHOSPHATASE_1"/>
    <property type="match status" value="1"/>
</dbReference>
<reference evidence="12" key="1">
    <citation type="submission" date="2021-02" db="EMBL/GenBank/DDBJ databases">
        <authorList>
            <person name="Nowell W R."/>
        </authorList>
    </citation>
    <scope>NUCLEOTIDE SEQUENCE</scope>
</reference>
<evidence type="ECO:0000256" key="6">
    <source>
        <dbReference type="ARBA" id="ARBA00023180"/>
    </source>
</evidence>
<feature type="domain" description="Tyrosine-protein phosphatase" evidence="10">
    <location>
        <begin position="821"/>
        <end position="1078"/>
    </location>
</feature>
<evidence type="ECO:0000313" key="12">
    <source>
        <dbReference type="EMBL" id="CAF1541644.1"/>
    </source>
</evidence>
<dbReference type="Gene3D" id="3.90.190.10">
    <property type="entry name" value="Protein tyrosine phosphatase superfamily"/>
    <property type="match status" value="1"/>
</dbReference>
<name>A0A815VYI0_ADIRI</name>
<keyword evidence="9" id="KW-0732">Signal</keyword>
<evidence type="ECO:0000256" key="1">
    <source>
        <dbReference type="ARBA" id="ARBA00013064"/>
    </source>
</evidence>
<dbReference type="AlphaFoldDB" id="A0A815VYI0"/>
<gene>
    <name evidence="12" type="ORF">XAT740_LOCUS42225</name>
</gene>
<dbReference type="InterPro" id="IPR050713">
    <property type="entry name" value="RTP_Phos/Ushers"/>
</dbReference>
<dbReference type="EMBL" id="CAJNOR010005038">
    <property type="protein sequence ID" value="CAF1541644.1"/>
    <property type="molecule type" value="Genomic_DNA"/>
</dbReference>
<dbReference type="EC" id="3.1.3.48" evidence="1"/>
<evidence type="ECO:0000256" key="9">
    <source>
        <dbReference type="SAM" id="SignalP"/>
    </source>
</evidence>
<evidence type="ECO:0000259" key="11">
    <source>
        <dbReference type="PROSITE" id="PS50056"/>
    </source>
</evidence>
<dbReference type="InterPro" id="IPR003595">
    <property type="entry name" value="Tyr_Pase_cat"/>
</dbReference>
<keyword evidence="8" id="KW-0472">Membrane</keyword>
<sequence>MLKEKIILLIFLWNCSILLIYSQTEESTLISTFSLSTEETTGINYEYFTSIETTTTFDSSFSTNEVPLFFSIVSLTIRTSRIDHQANFYSVDILLNSTCSARREANLTLNFFSLYSNETNSCSSYSKQPTFITCDNFIYGVRYTIDGYLLCGTKSFTLSPSRELYEIFKPKYINSTNSPTLINTFFFLPGLFNRLNIELNSVNQSCSLEYSSITSPFYHCSFRNLPSAQWFVLTYYILTENYQTRSADTTIVFTDLEELDFRCELQKNNQQIEFYWANLTGSGYSNLTISILTEENKHLSTILCDPYASTNLCSTKSARLEPGREYHIHAKLRKSLPNYNGQKIETCSIKTNLTQIPIHSLQHVIFNETNVRLSWSEHPFHVQVRLRNLETNSLLNPVENTHKMALFLNLVEASVYQVEFNISKTHWPPLFQRTNYHIKTDFKRLVIENVIRLSDKTLIVHVNSHDLTKVELIYCIERVMNETREICSFSNTFSQLSASTIYNISVTIDRDAFQNKFHWEKRTIFKLVNTNPPTLKIRAKRQDEHCSAEILNSFPISYSSECFSSLTDEIFDCNELLCGCRYQYRILFNQTYIDSLCARSPCDIQLNHPNVSTVKFQTPLDSIRNLRIVSVSLISREIQVNFDYPSGCFDQFILICELISTKQRQTFVNSTICTDLIPEAFYRISVEIKRLGWETVTSQVIETQLISTPKNDQKKGSFVQSILIPGMIGFVIILILVVLIAFVFAYRQRRRNRSSNRDQAQITTISHRTISTKLNNIVNQVNIYAKTHPDTKRNIYTSRPIRIKDLPKEYEQLIANNYYNISNEFHELHYSIQETLELTQCDQTLKNRYKDIIPYEHSRVKLIPIDDLDSGYINANFIAGLHNPREYIACQGPLKTTINDHWKMIWGQNVTIIVMLTDIIERGLNKCERYWPTNLDKDEMYGNLSVCVMNCIHDNSYDLRHIQLKKNEDIRSIKHYAFKMWNDHTVPTNSEDLLDFIRLIRSEYRPDCDGPILVHCSAGVGRSGTFIALDRLLQQFDKVSCYGYLDIYGTVLDMRRCRDRMVQNEHQYLFIYRCLKDEYEKRSGNSNHAVIADDAV</sequence>
<dbReference type="InterPro" id="IPR016130">
    <property type="entry name" value="Tyr_Pase_AS"/>
</dbReference>
<comment type="caution">
    <text evidence="12">The sequence shown here is derived from an EMBL/GenBank/DDBJ whole genome shotgun (WGS) entry which is preliminary data.</text>
</comment>
<dbReference type="InterPro" id="IPR000387">
    <property type="entry name" value="Tyr_Pase_dom"/>
</dbReference>
<dbReference type="InterPro" id="IPR000242">
    <property type="entry name" value="PTP_cat"/>
</dbReference>
<protein>
    <recommendedName>
        <fullName evidence="1">protein-tyrosine-phosphatase</fullName>
        <ecNumber evidence="1">3.1.3.48</ecNumber>
    </recommendedName>
</protein>
<dbReference type="PANTHER" id="PTHR46957">
    <property type="entry name" value="CYTOKINE RECEPTOR"/>
    <property type="match status" value="1"/>
</dbReference>
<keyword evidence="13" id="KW-1185">Reference proteome</keyword>
<evidence type="ECO:0000259" key="10">
    <source>
        <dbReference type="PROSITE" id="PS50055"/>
    </source>
</evidence>
<evidence type="ECO:0000256" key="8">
    <source>
        <dbReference type="SAM" id="Phobius"/>
    </source>
</evidence>
<comment type="catalytic activity">
    <reaction evidence="7">
        <text>O-phospho-L-tyrosyl-[protein] + H2O = L-tyrosyl-[protein] + phosphate</text>
        <dbReference type="Rhea" id="RHEA:10684"/>
        <dbReference type="Rhea" id="RHEA-COMP:10136"/>
        <dbReference type="Rhea" id="RHEA-COMP:20101"/>
        <dbReference type="ChEBI" id="CHEBI:15377"/>
        <dbReference type="ChEBI" id="CHEBI:43474"/>
        <dbReference type="ChEBI" id="CHEBI:46858"/>
        <dbReference type="ChEBI" id="CHEBI:61978"/>
        <dbReference type="EC" id="3.1.3.48"/>
    </reaction>
</comment>